<organism evidence="1 2">
    <name type="scientific">Gemmobacter aquaticus</name>
    <dbReference type="NCBI Taxonomy" id="490185"/>
    <lineage>
        <taxon>Bacteria</taxon>
        <taxon>Pseudomonadati</taxon>
        <taxon>Pseudomonadota</taxon>
        <taxon>Alphaproteobacteria</taxon>
        <taxon>Rhodobacterales</taxon>
        <taxon>Paracoccaceae</taxon>
        <taxon>Gemmobacter</taxon>
    </lineage>
</organism>
<accession>A0A918DBJ4</accession>
<comment type="caution">
    <text evidence="1">The sequence shown here is derived from an EMBL/GenBank/DDBJ whole genome shotgun (WGS) entry which is preliminary data.</text>
</comment>
<dbReference type="AlphaFoldDB" id="A0A918DBJ4"/>
<keyword evidence="2" id="KW-1185">Reference proteome</keyword>
<name>A0A918DBJ4_9RHOB</name>
<dbReference type="Proteomes" id="UP000598196">
    <property type="component" value="Unassembled WGS sequence"/>
</dbReference>
<gene>
    <name evidence="1" type="ORF">GCM10010991_00330</name>
</gene>
<evidence type="ECO:0000313" key="2">
    <source>
        <dbReference type="Proteomes" id="UP000598196"/>
    </source>
</evidence>
<sequence length="67" mass="7202">MPITIEIIGPADQAASLANALEGSGTIRPLACDIARPGPEWAEPPHFLLFLRTEAQTPVPAEKEERP</sequence>
<reference evidence="1 2" key="1">
    <citation type="journal article" date="2014" name="Int. J. Syst. Evol. Microbiol.">
        <title>Complete genome sequence of Corynebacterium casei LMG S-19264T (=DSM 44701T), isolated from a smear-ripened cheese.</title>
        <authorList>
            <consortium name="US DOE Joint Genome Institute (JGI-PGF)"/>
            <person name="Walter F."/>
            <person name="Albersmeier A."/>
            <person name="Kalinowski J."/>
            <person name="Ruckert C."/>
        </authorList>
    </citation>
    <scope>NUCLEOTIDE SEQUENCE [LARGE SCALE GENOMIC DNA]</scope>
    <source>
        <strain evidence="1 2">CGMCC 1.7029</strain>
    </source>
</reference>
<dbReference type="RefSeq" id="WP_146286139.1">
    <property type="nucleotide sequence ID" value="NZ_BMLP01000001.1"/>
</dbReference>
<protein>
    <submittedName>
        <fullName evidence="1">Uncharacterized protein</fullName>
    </submittedName>
</protein>
<dbReference type="EMBL" id="BMLP01000001">
    <property type="protein sequence ID" value="GGO23219.1"/>
    <property type="molecule type" value="Genomic_DNA"/>
</dbReference>
<evidence type="ECO:0000313" key="1">
    <source>
        <dbReference type="EMBL" id="GGO23219.1"/>
    </source>
</evidence>
<dbReference type="OrthoDB" id="9978682at2"/>
<proteinExistence type="predicted"/>